<name>A0A2H0NCP6_9BACT</name>
<gene>
    <name evidence="1" type="ORF">COV55_02865</name>
</gene>
<protein>
    <recommendedName>
        <fullName evidence="3">Permuted papain-like amidase YaeF/Yiix C92 family enzyme</fullName>
    </recommendedName>
</protein>
<dbReference type="SUPFAM" id="SSF54001">
    <property type="entry name" value="Cysteine proteinases"/>
    <property type="match status" value="1"/>
</dbReference>
<evidence type="ECO:0008006" key="3">
    <source>
        <dbReference type="Google" id="ProtNLM"/>
    </source>
</evidence>
<dbReference type="AlphaFoldDB" id="A0A2H0NCP6"/>
<dbReference type="Proteomes" id="UP000230564">
    <property type="component" value="Unassembled WGS sequence"/>
</dbReference>
<dbReference type="Gene3D" id="3.90.1720.10">
    <property type="entry name" value="endopeptidase domain like (from Nostoc punctiforme)"/>
    <property type="match status" value="1"/>
</dbReference>
<reference evidence="1 2" key="1">
    <citation type="submission" date="2017-09" db="EMBL/GenBank/DDBJ databases">
        <title>Depth-based differentiation of microbial function through sediment-hosted aquifers and enrichment of novel symbionts in the deep terrestrial subsurface.</title>
        <authorList>
            <person name="Probst A.J."/>
            <person name="Ladd B."/>
            <person name="Jarett J.K."/>
            <person name="Geller-Mcgrath D.E."/>
            <person name="Sieber C.M."/>
            <person name="Emerson J.B."/>
            <person name="Anantharaman K."/>
            <person name="Thomas B.C."/>
            <person name="Malmstrom R."/>
            <person name="Stieglmeier M."/>
            <person name="Klingl A."/>
            <person name="Woyke T."/>
            <person name="Ryan C.M."/>
            <person name="Banfield J.F."/>
        </authorList>
    </citation>
    <scope>NUCLEOTIDE SEQUENCE [LARGE SCALE GENOMIC DNA]</scope>
    <source>
        <strain evidence="1">CG11_big_fil_rev_8_21_14_0_20_36_20</strain>
    </source>
</reference>
<accession>A0A2H0NCP6</accession>
<sequence>MYEMIRNRMKFGDVISFSGKGDISNLIKWKTNSDISHVGIVLDTELIQGKKRIVLVESTSLVNLPDLRTKEIWKGVQIHHLSQRLDNYNGQAYYHELQADLSEDCINNMKDWLFDVHGSKTPYDSAQALGSAIDIFDNLGLANKPDFSSLFCSEMVAKVFNIAGLTKVNPSEQTPADVVKYNFLSERIQIK</sequence>
<evidence type="ECO:0000313" key="1">
    <source>
        <dbReference type="EMBL" id="PIR06672.1"/>
    </source>
</evidence>
<comment type="caution">
    <text evidence="1">The sequence shown here is derived from an EMBL/GenBank/DDBJ whole genome shotgun (WGS) entry which is preliminary data.</text>
</comment>
<evidence type="ECO:0000313" key="2">
    <source>
        <dbReference type="Proteomes" id="UP000230564"/>
    </source>
</evidence>
<dbReference type="InterPro" id="IPR038765">
    <property type="entry name" value="Papain-like_cys_pep_sf"/>
</dbReference>
<dbReference type="EMBL" id="PCWQ01000011">
    <property type="protein sequence ID" value="PIR06672.1"/>
    <property type="molecule type" value="Genomic_DNA"/>
</dbReference>
<proteinExistence type="predicted"/>
<organism evidence="1 2">
    <name type="scientific">Candidatus Komeilibacteria bacterium CG11_big_fil_rev_8_21_14_0_20_36_20</name>
    <dbReference type="NCBI Taxonomy" id="1974477"/>
    <lineage>
        <taxon>Bacteria</taxon>
        <taxon>Candidatus Komeiliibacteriota</taxon>
    </lineage>
</organism>